<gene>
    <name evidence="1" type="ORF">HMPREF1981_02782</name>
</gene>
<dbReference type="EMBL" id="AWSV01000147">
    <property type="protein sequence ID" value="ERI81958.1"/>
    <property type="molecule type" value="Genomic_DNA"/>
</dbReference>
<name>U2CD63_9BACE</name>
<proteinExistence type="predicted"/>
<comment type="caution">
    <text evidence="1">The sequence shown here is derived from an EMBL/GenBank/DDBJ whole genome shotgun (WGS) entry which is preliminary data.</text>
</comment>
<accession>U2CD63</accession>
<reference evidence="1 2" key="1">
    <citation type="submission" date="2013-08" db="EMBL/GenBank/DDBJ databases">
        <authorList>
            <person name="Weinstock G."/>
            <person name="Sodergren E."/>
            <person name="Wylie T."/>
            <person name="Fulton L."/>
            <person name="Fulton R."/>
            <person name="Fronick C."/>
            <person name="O'Laughlin M."/>
            <person name="Godfrey J."/>
            <person name="Miner T."/>
            <person name="Herter B."/>
            <person name="Appelbaum E."/>
            <person name="Cordes M."/>
            <person name="Lek S."/>
            <person name="Wollam A."/>
            <person name="Pepin K.H."/>
            <person name="Palsikar V.B."/>
            <person name="Mitreva M."/>
            <person name="Wilson R.K."/>
        </authorList>
    </citation>
    <scope>NUCLEOTIDE SEQUENCE [LARGE SCALE GENOMIC DNA]</scope>
    <source>
        <strain evidence="1 2">F0041</strain>
    </source>
</reference>
<dbReference type="Proteomes" id="UP000016496">
    <property type="component" value="Unassembled WGS sequence"/>
</dbReference>
<evidence type="ECO:0000313" key="1">
    <source>
        <dbReference type="EMBL" id="ERI81958.1"/>
    </source>
</evidence>
<protein>
    <submittedName>
        <fullName evidence="1">Uncharacterized protein</fullName>
    </submittedName>
</protein>
<organism evidence="1 2">
    <name type="scientific">Bacteroides pyogenes F0041</name>
    <dbReference type="NCBI Taxonomy" id="1321819"/>
    <lineage>
        <taxon>Bacteria</taxon>
        <taxon>Pseudomonadati</taxon>
        <taxon>Bacteroidota</taxon>
        <taxon>Bacteroidia</taxon>
        <taxon>Bacteroidales</taxon>
        <taxon>Bacteroidaceae</taxon>
        <taxon>Bacteroides</taxon>
    </lineage>
</organism>
<sequence length="57" mass="6505">MLHVRQRKSFVRKTLNGIASPSFAAYKNSDNLSERGEYRLSIFVGAGKNTSILLFEW</sequence>
<dbReference type="PATRIC" id="fig|1321819.3.peg.2568"/>
<dbReference type="HOGENOM" id="CLU_2987161_0_0_10"/>
<evidence type="ECO:0000313" key="2">
    <source>
        <dbReference type="Proteomes" id="UP000016496"/>
    </source>
</evidence>
<dbReference type="AlphaFoldDB" id="U2CD63"/>